<comment type="pathway">
    <text evidence="6">Cofactor biosynthesis; coenzyme A biosynthesis.</text>
</comment>
<dbReference type="AlphaFoldDB" id="D6GUS1"/>
<feature type="binding site" evidence="6">
    <location>
        <position position="59"/>
    </location>
    <ligand>
        <name>GTP</name>
        <dbReference type="ChEBI" id="CHEBI:37565"/>
    </ligand>
</feature>
<feature type="binding site" evidence="6">
    <location>
        <position position="133"/>
    </location>
    <ligand>
        <name>GTP</name>
        <dbReference type="ChEBI" id="CHEBI:37565"/>
    </ligand>
</feature>
<sequence>MKSKYTENYLESLFENGKPLRITLKSIKSLSATHGKIYSGEEFIKLISSKDNYLITVGDMVTITAINGGIKPNLAIFDTKTRRKHINYSVITQAYNSIETVKNKKGEITLALYITLLSGIKKNGTAVRVIGEEDLAAPLCIAISKKGTLIAWGVPGKGINIIQVNERTKRHAINILNEMKSNGY</sequence>
<dbReference type="UniPathway" id="UPA00241"/>
<evidence type="ECO:0000256" key="4">
    <source>
        <dbReference type="ARBA" id="ARBA00022993"/>
    </source>
</evidence>
<dbReference type="GO" id="GO:0016301">
    <property type="term" value="F:kinase activity"/>
    <property type="evidence" value="ECO:0007669"/>
    <property type="project" value="UniProtKB-UniRule"/>
</dbReference>
<dbReference type="EMBL" id="GG745547">
    <property type="protein sequence ID" value="EFD93061.1"/>
    <property type="molecule type" value="Genomic_DNA"/>
</dbReference>
<keyword evidence="5 6" id="KW-0342">GTP-binding</keyword>
<keyword evidence="1 6" id="KW-0808">Transferase</keyword>
<dbReference type="Pfam" id="PF04019">
    <property type="entry name" value="DUF359"/>
    <property type="match status" value="1"/>
</dbReference>
<dbReference type="PANTHER" id="PTHR40732:SF1">
    <property type="entry name" value="GTP-DEPENDENT DEPHOSPHO-COA KINASE"/>
    <property type="match status" value="1"/>
</dbReference>
<dbReference type="Proteomes" id="UP000009376">
    <property type="component" value="Unassembled WGS sequence"/>
</dbReference>
<dbReference type="GO" id="GO:0015937">
    <property type="term" value="P:coenzyme A biosynthetic process"/>
    <property type="evidence" value="ECO:0007669"/>
    <property type="project" value="UniProtKB-UniRule"/>
</dbReference>
<evidence type="ECO:0000256" key="2">
    <source>
        <dbReference type="ARBA" id="ARBA00022741"/>
    </source>
</evidence>
<feature type="binding site" evidence="6">
    <location>
        <position position="78"/>
    </location>
    <ligand>
        <name>GTP</name>
        <dbReference type="ChEBI" id="CHEBI:37565"/>
    </ligand>
</feature>
<evidence type="ECO:0000256" key="5">
    <source>
        <dbReference type="ARBA" id="ARBA00023134"/>
    </source>
</evidence>
<comment type="caution">
    <text evidence="6">Lacks conserved residue(s) required for the propagation of feature annotation.</text>
</comment>
<dbReference type="PANTHER" id="PTHR40732">
    <property type="entry name" value="UPF0218 PROTEIN TK1697"/>
    <property type="match status" value="1"/>
</dbReference>
<name>D6GUS1_PARA5</name>
<evidence type="ECO:0000313" key="7">
    <source>
        <dbReference type="EMBL" id="EFD93061.1"/>
    </source>
</evidence>
<evidence type="ECO:0000256" key="3">
    <source>
        <dbReference type="ARBA" id="ARBA00022777"/>
    </source>
</evidence>
<keyword evidence="4 6" id="KW-0173">Coenzyme A biosynthesis</keyword>
<keyword evidence="3 6" id="KW-0418">Kinase</keyword>
<dbReference type="EC" id="2.7.1.237" evidence="6"/>
<comment type="function">
    <text evidence="6">Catalyzes the GTP-dependent phosphorylation of the 3'-hydroxyl group of dephosphocoenzyme A to form coenzyme A (CoA).</text>
</comment>
<dbReference type="InterPro" id="IPR007164">
    <property type="entry name" value="GTP-dep_dephospho-CoA_kin"/>
</dbReference>
<comment type="catalytic activity">
    <reaction evidence="6">
        <text>3'-dephospho-CoA + GTP = GDP + CoA + H(+)</text>
        <dbReference type="Rhea" id="RHEA:61156"/>
        <dbReference type="ChEBI" id="CHEBI:15378"/>
        <dbReference type="ChEBI" id="CHEBI:37565"/>
        <dbReference type="ChEBI" id="CHEBI:57287"/>
        <dbReference type="ChEBI" id="CHEBI:57328"/>
        <dbReference type="ChEBI" id="CHEBI:58189"/>
        <dbReference type="EC" id="2.7.1.237"/>
    </reaction>
</comment>
<accession>D6GUS1</accession>
<keyword evidence="2 6" id="KW-0547">Nucleotide-binding</keyword>
<evidence type="ECO:0000313" key="8">
    <source>
        <dbReference type="Proteomes" id="UP000009376"/>
    </source>
</evidence>
<comment type="similarity">
    <text evidence="6">Belongs to the GTP-dependent DPCK family.</text>
</comment>
<dbReference type="GO" id="GO:0005525">
    <property type="term" value="F:GTP binding"/>
    <property type="evidence" value="ECO:0007669"/>
    <property type="project" value="UniProtKB-UniRule"/>
</dbReference>
<organism evidence="7 8">
    <name type="scientific">Candidatus Parvarchaeum acidophilus ARMAN-5</name>
    <dbReference type="NCBI Taxonomy" id="662762"/>
    <lineage>
        <taxon>Archaea</taxon>
        <taxon>Candidatus Parvarchaeota</taxon>
        <taxon>Candidatus Parvarchaeum</taxon>
    </lineage>
</organism>
<proteinExistence type="inferred from homology"/>
<evidence type="ECO:0000256" key="6">
    <source>
        <dbReference type="HAMAP-Rule" id="MF_00590"/>
    </source>
</evidence>
<feature type="binding site" evidence="6">
    <location>
        <position position="61"/>
    </location>
    <ligand>
        <name>GTP</name>
        <dbReference type="ChEBI" id="CHEBI:37565"/>
    </ligand>
</feature>
<dbReference type="HAMAP" id="MF_00590">
    <property type="entry name" value="Dephospho_CoA_kinase_GTP_dep"/>
    <property type="match status" value="1"/>
</dbReference>
<evidence type="ECO:0000256" key="1">
    <source>
        <dbReference type="ARBA" id="ARBA00022679"/>
    </source>
</evidence>
<reference evidence="7 8" key="1">
    <citation type="journal article" date="2010" name="Proc. Natl. Acad. Sci. U.S.A.">
        <title>Enigmatic, ultrasmall, uncultivated Archaea.</title>
        <authorList>
            <person name="Baker B.J."/>
            <person name="Comolli L.R."/>
            <person name="Dick G.J."/>
            <person name="Hauser L.J."/>
            <person name="Hyatt D."/>
            <person name="Dill B.D."/>
            <person name="Land M.L."/>
            <person name="Verberkmoes N.C."/>
            <person name="Hettich R.L."/>
            <person name="Banfield J.F."/>
        </authorList>
    </citation>
    <scope>NUCLEOTIDE SEQUENCE [LARGE SCALE GENOMIC DNA]</scope>
</reference>
<feature type="binding site" evidence="6">
    <location>
        <position position="80"/>
    </location>
    <ligand>
        <name>GTP</name>
        <dbReference type="ChEBI" id="CHEBI:37565"/>
    </ligand>
</feature>
<gene>
    <name evidence="7" type="ORF">BJBARM5_0217</name>
</gene>
<protein>
    <recommendedName>
        <fullName evidence="6">GTP-dependent dephospho-CoA kinase</fullName>
        <ecNumber evidence="6">2.7.1.237</ecNumber>
    </recommendedName>
    <alternativeName>
        <fullName evidence="6">Dephospho-coenzyme A kinase</fullName>
        <shortName evidence="6">DPCK</shortName>
    </alternativeName>
</protein>